<dbReference type="EMBL" id="ML208283">
    <property type="protein sequence ID" value="TFK72683.1"/>
    <property type="molecule type" value="Genomic_DNA"/>
</dbReference>
<gene>
    <name evidence="1" type="ORF">BDN72DRAFT_957182</name>
</gene>
<protein>
    <submittedName>
        <fullName evidence="1">Uncharacterized protein</fullName>
    </submittedName>
</protein>
<evidence type="ECO:0000313" key="2">
    <source>
        <dbReference type="Proteomes" id="UP000308600"/>
    </source>
</evidence>
<keyword evidence="2" id="KW-1185">Reference proteome</keyword>
<proteinExistence type="predicted"/>
<reference evidence="1 2" key="1">
    <citation type="journal article" date="2019" name="Nat. Ecol. Evol.">
        <title>Megaphylogeny resolves global patterns of mushroom evolution.</title>
        <authorList>
            <person name="Varga T."/>
            <person name="Krizsan K."/>
            <person name="Foldi C."/>
            <person name="Dima B."/>
            <person name="Sanchez-Garcia M."/>
            <person name="Sanchez-Ramirez S."/>
            <person name="Szollosi G.J."/>
            <person name="Szarkandi J.G."/>
            <person name="Papp V."/>
            <person name="Albert L."/>
            <person name="Andreopoulos W."/>
            <person name="Angelini C."/>
            <person name="Antonin V."/>
            <person name="Barry K.W."/>
            <person name="Bougher N.L."/>
            <person name="Buchanan P."/>
            <person name="Buyck B."/>
            <person name="Bense V."/>
            <person name="Catcheside P."/>
            <person name="Chovatia M."/>
            <person name="Cooper J."/>
            <person name="Damon W."/>
            <person name="Desjardin D."/>
            <person name="Finy P."/>
            <person name="Geml J."/>
            <person name="Haridas S."/>
            <person name="Hughes K."/>
            <person name="Justo A."/>
            <person name="Karasinski D."/>
            <person name="Kautmanova I."/>
            <person name="Kiss B."/>
            <person name="Kocsube S."/>
            <person name="Kotiranta H."/>
            <person name="LaButti K.M."/>
            <person name="Lechner B.E."/>
            <person name="Liimatainen K."/>
            <person name="Lipzen A."/>
            <person name="Lukacs Z."/>
            <person name="Mihaltcheva S."/>
            <person name="Morgado L.N."/>
            <person name="Niskanen T."/>
            <person name="Noordeloos M.E."/>
            <person name="Ohm R.A."/>
            <person name="Ortiz-Santana B."/>
            <person name="Ovrebo C."/>
            <person name="Racz N."/>
            <person name="Riley R."/>
            <person name="Savchenko A."/>
            <person name="Shiryaev A."/>
            <person name="Soop K."/>
            <person name="Spirin V."/>
            <person name="Szebenyi C."/>
            <person name="Tomsovsky M."/>
            <person name="Tulloss R.E."/>
            <person name="Uehling J."/>
            <person name="Grigoriev I.V."/>
            <person name="Vagvolgyi C."/>
            <person name="Papp T."/>
            <person name="Martin F.M."/>
            <person name="Miettinen O."/>
            <person name="Hibbett D.S."/>
            <person name="Nagy L.G."/>
        </authorList>
    </citation>
    <scope>NUCLEOTIDE SEQUENCE [LARGE SCALE GENOMIC DNA]</scope>
    <source>
        <strain evidence="1 2">NL-1719</strain>
    </source>
</reference>
<evidence type="ECO:0000313" key="1">
    <source>
        <dbReference type="EMBL" id="TFK72683.1"/>
    </source>
</evidence>
<sequence length="369" mass="42116">MAIPTHFSQEILDEIVGHLHDDRRTLKTLSITSSTFLPISREFLFDSISLRSTRCARWHDRLRDSPILRQTIGMVELYIGDLLDTDKEHITFILDSLSNPKRIGIRNRISLPISWEQMHPWLRTAIIKVMDKPTVHTVVVERCSDIPISFFSGTTHLQNIIFFQSGFTPNPERTPSDPLTPKIPVRGLYLSGGHYIRREYYDFVDHPEFPVDLGNLSRLQVDLLQDNGGKVQHILSVCGQSLHNLALNLKGGSASLQHLPALRVLQFWLWTSHIHSLHPMVVGLLSTLESLRTSDNHHYYLREISIIIYIEPERCVEIPAIDLWSDLDSVFANISVDRVRIHTVSGFPPDWTSLLPNLHKSGRGGLDVQ</sequence>
<accession>A0ACD3B309</accession>
<dbReference type="Proteomes" id="UP000308600">
    <property type="component" value="Unassembled WGS sequence"/>
</dbReference>
<name>A0ACD3B309_9AGAR</name>
<organism evidence="1 2">
    <name type="scientific">Pluteus cervinus</name>
    <dbReference type="NCBI Taxonomy" id="181527"/>
    <lineage>
        <taxon>Eukaryota</taxon>
        <taxon>Fungi</taxon>
        <taxon>Dikarya</taxon>
        <taxon>Basidiomycota</taxon>
        <taxon>Agaricomycotina</taxon>
        <taxon>Agaricomycetes</taxon>
        <taxon>Agaricomycetidae</taxon>
        <taxon>Agaricales</taxon>
        <taxon>Pluteineae</taxon>
        <taxon>Pluteaceae</taxon>
        <taxon>Pluteus</taxon>
    </lineage>
</organism>